<dbReference type="PATRIC" id="fig|273063.9.peg.1541"/>
<protein>
    <recommendedName>
        <fullName evidence="2">Tyr recombinase domain-containing protein</fullName>
    </recommendedName>
</protein>
<dbReference type="InterPro" id="IPR011010">
    <property type="entry name" value="DNA_brk_join_enz"/>
</dbReference>
<evidence type="ECO:0000313" key="4">
    <source>
        <dbReference type="Proteomes" id="UP000001015"/>
    </source>
</evidence>
<dbReference type="SUPFAM" id="SSF56349">
    <property type="entry name" value="DNA breaking-rejoining enzymes"/>
    <property type="match status" value="1"/>
</dbReference>
<name>Q971L1_SULTO</name>
<dbReference type="Gene3D" id="1.10.443.10">
    <property type="entry name" value="Intergrase catalytic core"/>
    <property type="match status" value="1"/>
</dbReference>
<dbReference type="InterPro" id="IPR013762">
    <property type="entry name" value="Integrase-like_cat_sf"/>
</dbReference>
<evidence type="ECO:0000313" key="3">
    <source>
        <dbReference type="EMBL" id="BAB66409.1"/>
    </source>
</evidence>
<dbReference type="AlphaFoldDB" id="Q971L1"/>
<dbReference type="GO" id="GO:0015074">
    <property type="term" value="P:DNA integration"/>
    <property type="evidence" value="ECO:0007669"/>
    <property type="project" value="InterPro"/>
</dbReference>
<dbReference type="InterPro" id="IPR002104">
    <property type="entry name" value="Integrase_catalytic"/>
</dbReference>
<dbReference type="PROSITE" id="PS51898">
    <property type="entry name" value="TYR_RECOMBINASE"/>
    <property type="match status" value="1"/>
</dbReference>
<keyword evidence="4" id="KW-1185">Reference proteome</keyword>
<evidence type="ECO:0000256" key="1">
    <source>
        <dbReference type="ARBA" id="ARBA00023172"/>
    </source>
</evidence>
<sequence>MIVDVSSLSEEQKIKIVETVLQKGISYKELGIDRVTWWRYKNKKRKIPDEVVQKAAEYLTPDELVQLTYSIDISKIGINEAIGVIVKATKDPEFREFFLSLLQRNLGEFIKAASYSYPITQEDLQMFKKLIENKAKNTFEDYWRYINRIAKDNNYVISPDKIKDYILEQFDESPHRARQMATVLKLFIKEIVRSKDPILAQILYHSFSIPRPKTKYKPAVLSLDLLKKVFSEIQELGAKTYFLIAAETGLRTGELFYLSVNQVDLQHRIIKLFKENETKRAYIAFLHRETAKWIEENYLPYRENYIRRHWGGVKAIGQDIEKWKMKFFPMNEDKMRAEIKAAMQRGGKVFRLYDLRAFWASYMIKQGVSPMIVNILQGRAAPNQFRILQEHYLPFSEEELREIYEKYAPKLLT</sequence>
<dbReference type="CDD" id="cd00397">
    <property type="entry name" value="DNA_BRE_C"/>
    <property type="match status" value="1"/>
</dbReference>
<accession>Q971L1</accession>
<evidence type="ECO:0000259" key="2">
    <source>
        <dbReference type="PROSITE" id="PS51898"/>
    </source>
</evidence>
<proteinExistence type="predicted"/>
<organism evidence="3 4">
    <name type="scientific">Sulfurisphaera tokodaii (strain DSM 16993 / JCM 10545 / NBRC 100140 / 7)</name>
    <name type="common">Sulfolobus tokodaii</name>
    <dbReference type="NCBI Taxonomy" id="273063"/>
    <lineage>
        <taxon>Archaea</taxon>
        <taxon>Thermoproteota</taxon>
        <taxon>Thermoprotei</taxon>
        <taxon>Sulfolobales</taxon>
        <taxon>Sulfolobaceae</taxon>
        <taxon>Sulfurisphaera</taxon>
    </lineage>
</organism>
<dbReference type="EMBL" id="BA000023">
    <property type="protein sequence ID" value="BAB66409.1"/>
    <property type="molecule type" value="Genomic_DNA"/>
</dbReference>
<dbReference type="GO" id="GO:0006310">
    <property type="term" value="P:DNA recombination"/>
    <property type="evidence" value="ECO:0007669"/>
    <property type="project" value="UniProtKB-KW"/>
</dbReference>
<feature type="domain" description="Tyr recombinase" evidence="2">
    <location>
        <begin position="216"/>
        <end position="405"/>
    </location>
</feature>
<dbReference type="GO" id="GO:0003677">
    <property type="term" value="F:DNA binding"/>
    <property type="evidence" value="ECO:0007669"/>
    <property type="project" value="InterPro"/>
</dbReference>
<keyword evidence="1" id="KW-0233">DNA recombination</keyword>
<gene>
    <name evidence="3" type="primary">ST1346</name>
    <name evidence="3" type="ordered locus">STK_13460</name>
</gene>
<dbReference type="Pfam" id="PF00589">
    <property type="entry name" value="Phage_integrase"/>
    <property type="match status" value="1"/>
</dbReference>
<dbReference type="eggNOG" id="arCOG01247">
    <property type="taxonomic scope" value="Archaea"/>
</dbReference>
<reference evidence="4" key="1">
    <citation type="journal article" date="2001" name="DNA Res.">
        <title>Complete genome sequence of an aerobic thermoacidophilic Crenarchaeon, Sulfolobus tokodaii strain7.</title>
        <authorList>
            <person name="Kawarabayasi Y."/>
            <person name="Hino Y."/>
            <person name="Horikawa H."/>
            <person name="Jin-no K."/>
            <person name="Takahashi M."/>
            <person name="Sekine M."/>
            <person name="Baba S."/>
            <person name="Ankai A."/>
            <person name="Kosugi H."/>
            <person name="Hosoyama A."/>
            <person name="Fukui S."/>
            <person name="Nagai Y."/>
            <person name="Nishijima K."/>
            <person name="Otsuka R."/>
            <person name="Nakazawa H."/>
            <person name="Takamiya M."/>
            <person name="Kato Y."/>
            <person name="Yoshizawa T."/>
            <person name="Tanaka T."/>
            <person name="Kudoh Y."/>
            <person name="Yamazaki J."/>
            <person name="Kushida N."/>
            <person name="Oguchi A."/>
            <person name="Aoki K."/>
            <person name="Masuda S."/>
            <person name="Yanagii M."/>
            <person name="Nishimura M."/>
            <person name="Yamagishi A."/>
            <person name="Oshima T."/>
            <person name="Kikuchi H."/>
        </authorList>
    </citation>
    <scope>NUCLEOTIDE SEQUENCE [LARGE SCALE GENOMIC DNA]</scope>
    <source>
        <strain evidence="4">DSM 16993 / JCM 10545 / NBRC 100140 / 7</strain>
    </source>
</reference>
<dbReference type="KEGG" id="sto:STK_13460"/>
<dbReference type="Proteomes" id="UP000001015">
    <property type="component" value="Chromosome"/>
</dbReference>